<proteinExistence type="predicted"/>
<evidence type="ECO:0000313" key="1">
    <source>
        <dbReference type="EMBL" id="PVH28308.1"/>
    </source>
</evidence>
<comment type="caution">
    <text evidence="1">The sequence shown here is derived from an EMBL/GenBank/DDBJ whole genome shotgun (WGS) entry which is preliminary data.</text>
</comment>
<sequence length="177" mass="20360">MRVSAAFYPLLATTEVVLRNAVSDKIRAKHGKTWWENDAFHSVVGGKAKGMVLRARNKRAQEKGQVSHGCMVAELTFGFWANMLLAKYERHYWTPLVDAFPDIPASVTYLDLSAKCDRVTSLRNRIFHHEPMFKRNITKDYSDTLALVSWLSPDAALWIKPRLQIMAILRQRPRHHS</sequence>
<evidence type="ECO:0008006" key="3">
    <source>
        <dbReference type="Google" id="ProtNLM"/>
    </source>
</evidence>
<protein>
    <recommendedName>
        <fullName evidence="3">CAAX protease</fullName>
    </recommendedName>
</protein>
<accession>A0A2T8HS91</accession>
<dbReference type="AlphaFoldDB" id="A0A2T8HS91"/>
<dbReference type="EMBL" id="QDKM01000005">
    <property type="protein sequence ID" value="PVH28308.1"/>
    <property type="molecule type" value="Genomic_DNA"/>
</dbReference>
<dbReference type="Proteomes" id="UP000245911">
    <property type="component" value="Unassembled WGS sequence"/>
</dbReference>
<gene>
    <name evidence="1" type="ORF">DDE20_12015</name>
</gene>
<keyword evidence="2" id="KW-1185">Reference proteome</keyword>
<reference evidence="1 2" key="1">
    <citation type="submission" date="2018-04" db="EMBL/GenBank/DDBJ databases">
        <title>Pararhodobacter oceanense sp. nov., isolated from marine intertidal sediment.</title>
        <authorList>
            <person name="Wang X.-L."/>
            <person name="Du Z.-J."/>
        </authorList>
    </citation>
    <scope>NUCLEOTIDE SEQUENCE [LARGE SCALE GENOMIC DNA]</scope>
    <source>
        <strain evidence="1 2">AM505</strain>
    </source>
</reference>
<name>A0A2T8HS91_9RHOB</name>
<organism evidence="1 2">
    <name type="scientific">Pararhodobacter oceanensis</name>
    <dbReference type="NCBI Taxonomy" id="2172121"/>
    <lineage>
        <taxon>Bacteria</taxon>
        <taxon>Pseudomonadati</taxon>
        <taxon>Pseudomonadota</taxon>
        <taxon>Alphaproteobacteria</taxon>
        <taxon>Rhodobacterales</taxon>
        <taxon>Paracoccaceae</taxon>
        <taxon>Pararhodobacter</taxon>
    </lineage>
</organism>
<evidence type="ECO:0000313" key="2">
    <source>
        <dbReference type="Proteomes" id="UP000245911"/>
    </source>
</evidence>